<comment type="caution">
    <text evidence="2">The sequence shown here is derived from an EMBL/GenBank/DDBJ whole genome shotgun (WGS) entry which is preliminary data.</text>
</comment>
<gene>
    <name evidence="2" type="ORF">ESP62_017545</name>
</gene>
<organism evidence="2 3">
    <name type="scientific">Aeromicrobium fastidiosum</name>
    <dbReference type="NCBI Taxonomy" id="52699"/>
    <lineage>
        <taxon>Bacteria</taxon>
        <taxon>Bacillati</taxon>
        <taxon>Actinomycetota</taxon>
        <taxon>Actinomycetes</taxon>
        <taxon>Propionibacteriales</taxon>
        <taxon>Nocardioidaceae</taxon>
        <taxon>Aeromicrobium</taxon>
    </lineage>
</organism>
<dbReference type="OrthoDB" id="3381577at2"/>
<name>A0A641AJM3_9ACTN</name>
<protein>
    <recommendedName>
        <fullName evidence="4">ATP/GTP-binding protein</fullName>
    </recommendedName>
</protein>
<accession>A0A641AJM3</accession>
<reference evidence="2" key="1">
    <citation type="submission" date="2019-09" db="EMBL/GenBank/DDBJ databases">
        <authorList>
            <person name="Li J."/>
        </authorList>
    </citation>
    <scope>NUCLEOTIDE SEQUENCE [LARGE SCALE GENOMIC DNA]</scope>
    <source>
        <strain evidence="2">NRBC 14897</strain>
    </source>
</reference>
<sequence>MPRRRVARPAAAPVLRTSSDAREHKSDGEWFVRTLRGSSTKEYRCPGCSQLVRVGLAHVVVWPVEKALLSDAAIDERRHWHTACWARKH</sequence>
<keyword evidence="3" id="KW-1185">Reference proteome</keyword>
<evidence type="ECO:0000313" key="3">
    <source>
        <dbReference type="Proteomes" id="UP001515100"/>
    </source>
</evidence>
<evidence type="ECO:0000313" key="2">
    <source>
        <dbReference type="EMBL" id="KAA1373753.1"/>
    </source>
</evidence>
<evidence type="ECO:0008006" key="4">
    <source>
        <dbReference type="Google" id="ProtNLM"/>
    </source>
</evidence>
<proteinExistence type="predicted"/>
<dbReference type="AlphaFoldDB" id="A0A641AJM3"/>
<feature type="region of interest" description="Disordered" evidence="1">
    <location>
        <begin position="1"/>
        <end position="25"/>
    </location>
</feature>
<dbReference type="Proteomes" id="UP001515100">
    <property type="component" value="Unassembled WGS sequence"/>
</dbReference>
<dbReference type="EMBL" id="SDPP02000005">
    <property type="protein sequence ID" value="KAA1373753.1"/>
    <property type="molecule type" value="Genomic_DNA"/>
</dbReference>
<evidence type="ECO:0000256" key="1">
    <source>
        <dbReference type="SAM" id="MobiDB-lite"/>
    </source>
</evidence>
<dbReference type="RefSeq" id="WP_129184946.1">
    <property type="nucleotide sequence ID" value="NZ_JAGIOG010000001.1"/>
</dbReference>